<dbReference type="GO" id="GO:0010468">
    <property type="term" value="P:regulation of gene expression"/>
    <property type="evidence" value="ECO:0007669"/>
    <property type="project" value="UniProtKB-ARBA"/>
</dbReference>
<feature type="compositionally biased region" description="Acidic residues" evidence="12">
    <location>
        <begin position="1009"/>
        <end position="1029"/>
    </location>
</feature>
<feature type="domain" description="Histone chaperone RTT106/FACT complex subunit SPT16-like middle" evidence="15">
    <location>
        <begin position="846"/>
        <end position="936"/>
    </location>
</feature>
<dbReference type="Gene3D" id="3.90.230.10">
    <property type="entry name" value="Creatinase/methionine aminopeptidase superfamily"/>
    <property type="match status" value="1"/>
</dbReference>
<feature type="compositionally biased region" description="Low complexity" evidence="12">
    <location>
        <begin position="996"/>
        <end position="1008"/>
    </location>
</feature>
<dbReference type="Proteomes" id="UP000036947">
    <property type="component" value="Unassembled WGS sequence"/>
</dbReference>
<feature type="compositionally biased region" description="Basic and acidic residues" evidence="12">
    <location>
        <begin position="482"/>
        <end position="514"/>
    </location>
</feature>
<feature type="region of interest" description="Disordered" evidence="12">
    <location>
        <begin position="967"/>
        <end position="1056"/>
    </location>
</feature>
<dbReference type="SMART" id="SM01286">
    <property type="entry name" value="SPT16"/>
    <property type="match status" value="1"/>
</dbReference>
<feature type="domain" description="FACT complex subunit SPT16 N-terminal lobe" evidence="13">
    <location>
        <begin position="6"/>
        <end position="173"/>
    </location>
</feature>
<dbReference type="PANTHER" id="PTHR13980:SF15">
    <property type="entry name" value="FACT COMPLEX SUBUNIT SPT16"/>
    <property type="match status" value="1"/>
</dbReference>
<dbReference type="InterPro" id="IPR056595">
    <property type="entry name" value="Fact-SPT16_PH"/>
</dbReference>
<dbReference type="Gene3D" id="2.30.29.30">
    <property type="entry name" value="Pleckstrin-homology domain (PH domain)/Phosphotyrosine-binding domain (PTB)"/>
    <property type="match status" value="1"/>
</dbReference>
<keyword evidence="8 11" id="KW-0234">DNA repair</keyword>
<feature type="domain" description="FACT complex subunit SPT16 middle" evidence="14">
    <location>
        <begin position="553"/>
        <end position="721"/>
    </location>
</feature>
<dbReference type="InterPro" id="IPR011993">
    <property type="entry name" value="PH-like_dom_sf"/>
</dbReference>
<dbReference type="InterPro" id="IPR048969">
    <property type="entry name" value="FACT_SPT16_C"/>
</dbReference>
<keyword evidence="17" id="KW-1185">Reference proteome</keyword>
<evidence type="ECO:0000259" key="13">
    <source>
        <dbReference type="SMART" id="SM01285"/>
    </source>
</evidence>
<dbReference type="Gene3D" id="2.30.29.210">
    <property type="entry name" value="FACT complex subunit Spt16p/Cdc68p"/>
    <property type="match status" value="1"/>
</dbReference>
<feature type="compositionally biased region" description="Acidic residues" evidence="12">
    <location>
        <begin position="968"/>
        <end position="995"/>
    </location>
</feature>
<evidence type="ECO:0000256" key="12">
    <source>
        <dbReference type="SAM" id="MobiDB-lite"/>
    </source>
</evidence>
<dbReference type="AlphaFoldDB" id="A0A0L0N4N4"/>
<dbReference type="Gene3D" id="2.30.29.150">
    <property type="match status" value="1"/>
</dbReference>
<comment type="caution">
    <text evidence="16">The sequence shown here is derived from an EMBL/GenBank/DDBJ whole genome shotgun (WGS) entry which is preliminary data.</text>
</comment>
<dbReference type="CDD" id="cd01091">
    <property type="entry name" value="CDC68-like"/>
    <property type="match status" value="1"/>
</dbReference>
<evidence type="ECO:0000256" key="7">
    <source>
        <dbReference type="ARBA" id="ARBA00023163"/>
    </source>
</evidence>
<feature type="region of interest" description="Disordered" evidence="12">
    <location>
        <begin position="450"/>
        <end position="520"/>
    </location>
</feature>
<evidence type="ECO:0000256" key="10">
    <source>
        <dbReference type="ARBA" id="ARBA00025370"/>
    </source>
</evidence>
<keyword evidence="3 11" id="KW-0235">DNA replication</keyword>
<proteinExistence type="inferred from homology"/>
<dbReference type="GO" id="GO:0031491">
    <property type="term" value="F:nucleosome binding"/>
    <property type="evidence" value="ECO:0007669"/>
    <property type="project" value="TreeGrafter"/>
</dbReference>
<evidence type="ECO:0000256" key="11">
    <source>
        <dbReference type="RuleBase" id="RU367052"/>
    </source>
</evidence>
<dbReference type="STRING" id="1163406.A0A0L0N4N4"/>
<dbReference type="GO" id="GO:0034728">
    <property type="term" value="P:nucleosome organization"/>
    <property type="evidence" value="ECO:0007669"/>
    <property type="project" value="UniProtKB-ARBA"/>
</dbReference>
<evidence type="ECO:0000313" key="17">
    <source>
        <dbReference type="Proteomes" id="UP000036947"/>
    </source>
</evidence>
<dbReference type="FunFam" id="2.30.29.30:FF:000017">
    <property type="entry name" value="FACT complex subunit SPT16"/>
    <property type="match status" value="1"/>
</dbReference>
<dbReference type="GO" id="GO:0006281">
    <property type="term" value="P:DNA repair"/>
    <property type="evidence" value="ECO:0007669"/>
    <property type="project" value="UniProtKB-UniRule"/>
</dbReference>
<dbReference type="GO" id="GO:0006260">
    <property type="term" value="P:DNA replication"/>
    <property type="evidence" value="ECO:0007669"/>
    <property type="project" value="UniProtKB-KW"/>
</dbReference>
<dbReference type="FunFam" id="3.40.350.10:FF:000006">
    <property type="entry name" value="FACT complex subunit SPT16"/>
    <property type="match status" value="1"/>
</dbReference>
<feature type="compositionally biased region" description="Basic and acidic residues" evidence="12">
    <location>
        <begin position="1037"/>
        <end position="1049"/>
    </location>
</feature>
<dbReference type="InterPro" id="IPR000994">
    <property type="entry name" value="Pept_M24"/>
</dbReference>
<dbReference type="InterPro" id="IPR033825">
    <property type="entry name" value="Spt16_M24"/>
</dbReference>
<evidence type="ECO:0000259" key="15">
    <source>
        <dbReference type="SMART" id="SM01287"/>
    </source>
</evidence>
<comment type="subunit">
    <text evidence="11">Component of the FACT complex.</text>
</comment>
<dbReference type="Gene3D" id="3.40.350.10">
    <property type="entry name" value="Creatinase/prolidase N-terminal domain"/>
    <property type="match status" value="1"/>
</dbReference>
<dbReference type="PANTHER" id="PTHR13980">
    <property type="entry name" value="CDC68 RELATED"/>
    <property type="match status" value="1"/>
</dbReference>
<dbReference type="FunFam" id="3.90.230.10:FF:000005">
    <property type="entry name" value="FACT complex subunit spt16"/>
    <property type="match status" value="1"/>
</dbReference>
<evidence type="ECO:0000256" key="6">
    <source>
        <dbReference type="ARBA" id="ARBA00023054"/>
    </source>
</evidence>
<dbReference type="SMART" id="SM01287">
    <property type="entry name" value="Rtt106"/>
    <property type="match status" value="1"/>
</dbReference>
<dbReference type="GO" id="GO:0035101">
    <property type="term" value="C:FACT complex"/>
    <property type="evidence" value="ECO:0007669"/>
    <property type="project" value="UniProtKB-UniRule"/>
</dbReference>
<protein>
    <recommendedName>
        <fullName evidence="11">FACT complex subunit</fullName>
    </recommendedName>
</protein>
<evidence type="ECO:0000256" key="1">
    <source>
        <dbReference type="ARBA" id="ARBA00010779"/>
    </source>
</evidence>
<dbReference type="Pfam" id="PF14826">
    <property type="entry name" value="FACT-Spt16_Nlob"/>
    <property type="match status" value="1"/>
</dbReference>
<keyword evidence="6" id="KW-0175">Coiled coil</keyword>
<sequence>MAEIKIDSKLFQERISHFATAWKNDLRSKEGLYGGAASIVVMMGKVEEVPEFHKNNAMHFWLLGYEFPTTLMLFTVETLYILTTQKKGVAMDVPKHLDQLKGGRFPIEVLVRGKDGAENEKLFVSIADKIKAAGEKVGTIAKDTSKGPFVEEWKKVFANQCKGVEEVDISAALSTHAFAVKDENELRAMRTASKACVALMTPYFLDEMSNILDAEKKVTHSALAERVDKKLDDNKFWKTVELPSKGKLPTDFDAAQLDWILGPAIQSGGKYDLRFAGDPNNDNLHAGIIIAALGLRYKSYCSTIARTYLVDPNKSQESNYKLLHMIHNTIIKEIRDGMAAKDVYAKAMGIIKSKKPEMEKHFLKNVGWGIGLENRDPTLVLNAKNSRMLKDGMTLIIHTGFQDLENPQPQDKSSKVYSLILTDTIRVTTTEPVVFTAEAPTSADANSFFFKDDEEAAPTPKKEKKDSRVGAVATKNITNTRLRSERTAQVDDDADSKRREHQKELASKKQKEGLARFAESTSGQNGAEVKKFKKFESYKRDDQFPLKIKNLEIVVDSKNNTVVLPIMGRPVPFHINTIKNASKSDENDFAFLRINFLSPGQGVGRKDDQPFEDASAHFVRSLTFRAADGDRYSEIATQVSNMKRDAVKREQEKKDMEDVVEQDKLMEIRSKFPPPGSVMWARTKHPTDRRPAVLDNVYIRPAMEGKRVPGKVEIHQNGIRYQSPLNAQHRVDILFSNVRHLFFQPCQHELIVIIHIHLKDPIIVGNKKKTKDVQFYREATDIQFDETGNRKRKYRYGDEDEFEAEQEERRRRTELDRLFQGFAQKIAEAGRNEGIEVDMPIRDLGFHGVPFRSNVFVQPTTDCLIQVVEPPFMVLTIDDIEVAHLERVQFGLKNFDMVFVFKDFTRAPYHINTIPVEFLDQVKDFLDSSDIAYTEGPLNLNWPTIMKTVTADTHQFFVDGGWSFLQADSDESGGEDESQEESAFEMDDDEMDEVSESSGEGSDFGSNVSDDDDDDAELDSDEEGEDWDELEKKAKKRDREAAHEEEDRGSKKKRKR</sequence>
<keyword evidence="2 11" id="KW-0158">Chromosome</keyword>
<dbReference type="Pfam" id="PF08512">
    <property type="entry name" value="Rttp106-like_middle"/>
    <property type="match status" value="1"/>
</dbReference>
<name>A0A0L0N4N4_TOLOC</name>
<dbReference type="InterPro" id="IPR013719">
    <property type="entry name" value="RTT106/SPT16-like_middle_dom"/>
</dbReference>
<keyword evidence="7 11" id="KW-0804">Transcription</keyword>
<dbReference type="InterPro" id="IPR013953">
    <property type="entry name" value="FACT_SPT16_M"/>
</dbReference>
<evidence type="ECO:0000256" key="8">
    <source>
        <dbReference type="ARBA" id="ARBA00023204"/>
    </source>
</evidence>
<evidence type="ECO:0000256" key="3">
    <source>
        <dbReference type="ARBA" id="ARBA00022705"/>
    </source>
</evidence>
<dbReference type="GO" id="GO:0006368">
    <property type="term" value="P:transcription elongation by RNA polymerase II"/>
    <property type="evidence" value="ECO:0007669"/>
    <property type="project" value="TreeGrafter"/>
</dbReference>
<keyword evidence="5 11" id="KW-0805">Transcription regulation</keyword>
<dbReference type="Pfam" id="PF00557">
    <property type="entry name" value="Peptidase_M24"/>
    <property type="match status" value="1"/>
</dbReference>
<dbReference type="InterPro" id="IPR029148">
    <property type="entry name" value="FACT-SPT16_Nlobe"/>
</dbReference>
<dbReference type="InterPro" id="IPR029149">
    <property type="entry name" value="Creatin/AminoP/Spt16_N"/>
</dbReference>
<dbReference type="OrthoDB" id="10251642at2759"/>
<accession>A0A0L0N4N4</accession>
<evidence type="ECO:0000256" key="4">
    <source>
        <dbReference type="ARBA" id="ARBA00022763"/>
    </source>
</evidence>
<dbReference type="Pfam" id="PF21091">
    <property type="entry name" value="SPT16_C"/>
    <property type="match status" value="1"/>
</dbReference>
<dbReference type="InterPro" id="IPR036005">
    <property type="entry name" value="Creatinase/aminopeptidase-like"/>
</dbReference>
<keyword evidence="4 11" id="KW-0227">DNA damage</keyword>
<evidence type="ECO:0000313" key="16">
    <source>
        <dbReference type="EMBL" id="KND88979.1"/>
    </source>
</evidence>
<evidence type="ECO:0000256" key="5">
    <source>
        <dbReference type="ARBA" id="ARBA00023015"/>
    </source>
</evidence>
<evidence type="ECO:0000256" key="9">
    <source>
        <dbReference type="ARBA" id="ARBA00023242"/>
    </source>
</evidence>
<comment type="similarity">
    <text evidence="1 11">Belongs to the peptidase M24 family. SPT16 subfamily.</text>
</comment>
<dbReference type="Pfam" id="PF08644">
    <property type="entry name" value="SPT16"/>
    <property type="match status" value="1"/>
</dbReference>
<comment type="subcellular location">
    <subcellularLocation>
        <location evidence="11">Nucleus</location>
    </subcellularLocation>
    <subcellularLocation>
        <location evidence="11">Chromosome</location>
    </subcellularLocation>
</comment>
<dbReference type="InterPro" id="IPR040258">
    <property type="entry name" value="Spt16"/>
</dbReference>
<dbReference type="EMBL" id="LFRF01000022">
    <property type="protein sequence ID" value="KND88979.1"/>
    <property type="molecule type" value="Genomic_DNA"/>
</dbReference>
<reference evidence="16 17" key="1">
    <citation type="journal article" date="2015" name="BMC Genomics">
        <title>The genome of the truffle-parasite Tolypocladium ophioglossoides and the evolution of antifungal peptaibiotics.</title>
        <authorList>
            <person name="Quandt C.A."/>
            <person name="Bushley K.E."/>
            <person name="Spatafora J.W."/>
        </authorList>
    </citation>
    <scope>NUCLEOTIDE SEQUENCE [LARGE SCALE GENOMIC DNA]</scope>
    <source>
        <strain evidence="16 17">CBS 100239</strain>
    </source>
</reference>
<dbReference type="Pfam" id="PF24824">
    <property type="entry name" value="PH_SPT16"/>
    <property type="match status" value="1"/>
</dbReference>
<comment type="function">
    <text evidence="10 11">Component of the FACT complex, a general chromatin factor that acts to reorganize nucleosomes. The FACT complex is involved in multiple processes that require DNA as a template such as mRNA elongation, DNA replication and DNA repair. During transcription elongation the FACT complex acts as a histone chaperone that both destabilizes and restores nucleosomal structure. It facilitates the passage of RNA polymerase II and transcription by promoting the dissociation of one histone H2A-H2B dimer from the nucleosome, then subsequently promotes the reestablishment of the nucleosome following the passage of RNA polymerase II.</text>
</comment>
<keyword evidence="9 11" id="KW-0539">Nucleus</keyword>
<dbReference type="SUPFAM" id="SSF55920">
    <property type="entry name" value="Creatinase/aminopeptidase"/>
    <property type="match status" value="1"/>
</dbReference>
<gene>
    <name evidence="16" type="ORF">TOPH_06510</name>
</gene>
<dbReference type="FunFam" id="2.30.29.210:FF:000001">
    <property type="entry name" value="FACT complex subunit spt16"/>
    <property type="match status" value="1"/>
</dbReference>
<evidence type="ECO:0000259" key="14">
    <source>
        <dbReference type="SMART" id="SM01286"/>
    </source>
</evidence>
<dbReference type="FunFam" id="2.30.29.150:FF:000002">
    <property type="entry name" value="FACT complex subunit SPT16"/>
    <property type="match status" value="1"/>
</dbReference>
<evidence type="ECO:0000256" key="2">
    <source>
        <dbReference type="ARBA" id="ARBA00022454"/>
    </source>
</evidence>
<dbReference type="SMART" id="SM01285">
    <property type="entry name" value="FACT-Spt16_Nlob"/>
    <property type="match status" value="1"/>
</dbReference>
<organism evidence="16 17">
    <name type="scientific">Tolypocladium ophioglossoides (strain CBS 100239)</name>
    <name type="common">Snaketongue truffleclub</name>
    <name type="synonym">Elaphocordyceps ophioglossoides</name>
    <dbReference type="NCBI Taxonomy" id="1163406"/>
    <lineage>
        <taxon>Eukaryota</taxon>
        <taxon>Fungi</taxon>
        <taxon>Dikarya</taxon>
        <taxon>Ascomycota</taxon>
        <taxon>Pezizomycotina</taxon>
        <taxon>Sordariomycetes</taxon>
        <taxon>Hypocreomycetidae</taxon>
        <taxon>Hypocreales</taxon>
        <taxon>Ophiocordycipitaceae</taxon>
        <taxon>Tolypocladium</taxon>
    </lineage>
</organism>